<dbReference type="EMBL" id="CP075149">
    <property type="protein sequence ID" value="UTX42816.1"/>
    <property type="molecule type" value="Genomic_DNA"/>
</dbReference>
<comment type="pathway">
    <text evidence="2">Glycolipid biosynthesis; glycosylphosphatidylinositol-anchor biosynthesis.</text>
</comment>
<dbReference type="InterPro" id="IPR009450">
    <property type="entry name" value="Plno_GlcNAc_GPI2"/>
</dbReference>
<dbReference type="Proteomes" id="UP001059546">
    <property type="component" value="Chromosome III"/>
</dbReference>
<dbReference type="GO" id="GO:0016020">
    <property type="term" value="C:membrane"/>
    <property type="evidence" value="ECO:0007669"/>
    <property type="project" value="UniProtKB-SubCell"/>
</dbReference>
<evidence type="ECO:0000256" key="6">
    <source>
        <dbReference type="ARBA" id="ARBA00022989"/>
    </source>
</evidence>
<evidence type="ECO:0000313" key="9">
    <source>
        <dbReference type="EMBL" id="UTX42816.1"/>
    </source>
</evidence>
<comment type="similarity">
    <text evidence="3">Belongs to the PIGC family.</text>
</comment>
<evidence type="ECO:0000256" key="1">
    <source>
        <dbReference type="ARBA" id="ARBA00004141"/>
    </source>
</evidence>
<evidence type="ECO:0000256" key="5">
    <source>
        <dbReference type="ARBA" id="ARBA00022692"/>
    </source>
</evidence>
<dbReference type="GO" id="GO:0006506">
    <property type="term" value="P:GPI anchor biosynthetic process"/>
    <property type="evidence" value="ECO:0007669"/>
    <property type="project" value="UniProtKB-KW"/>
</dbReference>
<keyword evidence="7 8" id="KW-0472">Membrane</keyword>
<feature type="transmembrane region" description="Helical" evidence="8">
    <location>
        <begin position="245"/>
        <end position="266"/>
    </location>
</feature>
<feature type="transmembrane region" description="Helical" evidence="8">
    <location>
        <begin position="39"/>
        <end position="58"/>
    </location>
</feature>
<reference evidence="9" key="1">
    <citation type="submission" date="2021-05" db="EMBL/GenBank/DDBJ databases">
        <title>Encephalitozoon hellem ATCC 50604 Complete Genome.</title>
        <authorList>
            <person name="Mascarenhas dos Santos A.C."/>
            <person name="Julian A.T."/>
            <person name="Pombert J.-F."/>
        </authorList>
    </citation>
    <scope>NUCLEOTIDE SEQUENCE</scope>
    <source>
        <strain evidence="9">ATCC 50604</strain>
    </source>
</reference>
<keyword evidence="5 8" id="KW-0812">Transmembrane</keyword>
<feature type="transmembrane region" description="Helical" evidence="8">
    <location>
        <begin position="89"/>
        <end position="108"/>
    </location>
</feature>
<feature type="transmembrane region" description="Helical" evidence="8">
    <location>
        <begin position="120"/>
        <end position="141"/>
    </location>
</feature>
<feature type="transmembrane region" description="Helical" evidence="8">
    <location>
        <begin position="219"/>
        <end position="239"/>
    </location>
</feature>
<organism evidence="9 10">
    <name type="scientific">Encephalitozoon hellem</name>
    <name type="common">Microsporidian parasite</name>
    <dbReference type="NCBI Taxonomy" id="27973"/>
    <lineage>
        <taxon>Eukaryota</taxon>
        <taxon>Fungi</taxon>
        <taxon>Fungi incertae sedis</taxon>
        <taxon>Microsporidia</taxon>
        <taxon>Unikaryonidae</taxon>
        <taxon>Encephalitozoon</taxon>
    </lineage>
</organism>
<evidence type="ECO:0000256" key="2">
    <source>
        <dbReference type="ARBA" id="ARBA00004687"/>
    </source>
</evidence>
<evidence type="ECO:0000256" key="7">
    <source>
        <dbReference type="ARBA" id="ARBA00023136"/>
    </source>
</evidence>
<comment type="subcellular location">
    <subcellularLocation>
        <location evidence="1">Membrane</location>
        <topology evidence="1">Multi-pass membrane protein</topology>
    </subcellularLocation>
</comment>
<name>A0A9Q9F910_ENCHE</name>
<dbReference type="AlphaFoldDB" id="A0A9Q9F910"/>
<evidence type="ECO:0000256" key="3">
    <source>
        <dbReference type="ARBA" id="ARBA00008321"/>
    </source>
</evidence>
<dbReference type="Pfam" id="PF06432">
    <property type="entry name" value="GPI2"/>
    <property type="match status" value="1"/>
</dbReference>
<accession>A0A9Q9F910</accession>
<keyword evidence="4" id="KW-0337">GPI-anchor biosynthesis</keyword>
<gene>
    <name evidence="9" type="ORF">GPU96_03g05390</name>
</gene>
<feature type="transmembrane region" description="Helical" evidence="8">
    <location>
        <begin position="196"/>
        <end position="212"/>
    </location>
</feature>
<keyword evidence="6 8" id="KW-1133">Transmembrane helix</keyword>
<protein>
    <recommendedName>
        <fullName evidence="11">Phosphatidylinositol N-acetylglucosaminyltransferase</fullName>
    </recommendedName>
</protein>
<evidence type="ECO:0008006" key="11">
    <source>
        <dbReference type="Google" id="ProtNLM"/>
    </source>
</evidence>
<evidence type="ECO:0000313" key="10">
    <source>
        <dbReference type="Proteomes" id="UP001059546"/>
    </source>
</evidence>
<sequence length="279" mass="32497">MPWKRCLYLQQEYPINYIEVRQVSRRRNVNEIYEDINRAIIRISVVVLFLSLFKIMMLEDRLGMPKSSWFSFISTFTENFLENRDDTGINLKPSFMLLTFAYLLSPLIRTLTLEIRPIPLYIYFAITQVLFIVDSVSASIYNTESSIEVKDEQTPLSLEESINIPKRISSNQILGLTSYFLGFILLSSRFNEPSSVFNLLCLTFMGYIILLNHMEHFGVHRSTAAIALVYVLISAMTIFPDIRIFCVYSCIVTFVYSISHISVWLLEKDLSRKCYSNKF</sequence>
<evidence type="ECO:0000256" key="8">
    <source>
        <dbReference type="SAM" id="Phobius"/>
    </source>
</evidence>
<evidence type="ECO:0000256" key="4">
    <source>
        <dbReference type="ARBA" id="ARBA00022502"/>
    </source>
</evidence>
<proteinExistence type="inferred from homology"/>